<dbReference type="Proteomes" id="UP001237737">
    <property type="component" value="Unassembled WGS sequence"/>
</dbReference>
<keyword evidence="3 4" id="KW-0520">NAD</keyword>
<keyword evidence="2 3" id="KW-0813">Transport</keyword>
<comment type="function">
    <text evidence="3">NDH-1 shuttles electrons from NADH, via FMN and iron-sulfur (Fe-S) centers, to quinones in the respiratory chain. The immediate electron acceptor for the enzyme in this species is believed to be ubiquinone. Couples the redox reaction to proton translocation (for every two electrons transferred, four hydrogen ions are translocated across the cytoplasmic membrane), and thus conserves the redox energy in a proton gradient.</text>
</comment>
<evidence type="ECO:0000256" key="1">
    <source>
        <dbReference type="ARBA" id="ARBA00007569"/>
    </source>
</evidence>
<dbReference type="PROSITE" id="PS00542">
    <property type="entry name" value="COMPLEX1_30K"/>
    <property type="match status" value="1"/>
</dbReference>
<comment type="subunit">
    <text evidence="3">NDH-1 is composed of 14 different subunits. Subunits NuoB, C, D, E, F, and G constitute the peripheral sector of the complex.</text>
</comment>
<reference evidence="7 8" key="1">
    <citation type="submission" date="2023-07" db="EMBL/GenBank/DDBJ databases">
        <title>Sorghum-associated microbial communities from plants grown in Nebraska, USA.</title>
        <authorList>
            <person name="Schachtman D."/>
        </authorList>
    </citation>
    <scope>NUCLEOTIDE SEQUENCE [LARGE SCALE GENOMIC DNA]</scope>
    <source>
        <strain evidence="7 8">CC60</strain>
    </source>
</reference>
<dbReference type="InterPro" id="IPR001268">
    <property type="entry name" value="NADH_UbQ_OxRdtase_30kDa_su"/>
</dbReference>
<feature type="domain" description="NADH:ubiquinone oxidoreductase 30kDa subunit" evidence="6">
    <location>
        <begin position="33"/>
        <end position="192"/>
    </location>
</feature>
<dbReference type="InterPro" id="IPR020396">
    <property type="entry name" value="NADH_UbQ_OxRdtase_CS"/>
</dbReference>
<keyword evidence="3 4" id="KW-1278">Translocase</keyword>
<dbReference type="Gene3D" id="3.30.460.80">
    <property type="entry name" value="NADH:ubiquinone oxidoreductase, 30kDa subunit"/>
    <property type="match status" value="1"/>
</dbReference>
<proteinExistence type="inferred from homology"/>
<dbReference type="SUPFAM" id="SSF143243">
    <property type="entry name" value="Nqo5-like"/>
    <property type="match status" value="1"/>
</dbReference>
<name>A0ABT9SUD7_9GAMM</name>
<keyword evidence="3" id="KW-1003">Cell membrane</keyword>
<keyword evidence="3" id="KW-0472">Membrane</keyword>
<comment type="caution">
    <text evidence="7">The sequence shown here is derived from an EMBL/GenBank/DDBJ whole genome shotgun (WGS) entry which is preliminary data.</text>
</comment>
<keyword evidence="3" id="KW-0830">Ubiquinone</keyword>
<dbReference type="InterPro" id="IPR037232">
    <property type="entry name" value="NADH_quin_OxRdtase_su_C/D-like"/>
</dbReference>
<dbReference type="PANTHER" id="PTHR10884:SF14">
    <property type="entry name" value="NADH DEHYDROGENASE [UBIQUINONE] IRON-SULFUR PROTEIN 3, MITOCHONDRIAL"/>
    <property type="match status" value="1"/>
</dbReference>
<keyword evidence="3 5" id="KW-0874">Quinone</keyword>
<dbReference type="Pfam" id="PF00329">
    <property type="entry name" value="Complex1_30kDa"/>
    <property type="match status" value="1"/>
</dbReference>
<dbReference type="EMBL" id="JAUSSK010000001">
    <property type="protein sequence ID" value="MDQ0008596.1"/>
    <property type="molecule type" value="Genomic_DNA"/>
</dbReference>
<dbReference type="HAMAP" id="MF_01357">
    <property type="entry name" value="NDH1_NuoC"/>
    <property type="match status" value="1"/>
</dbReference>
<comment type="catalytic activity">
    <reaction evidence="3 5">
        <text>a quinone + NADH + 5 H(+)(in) = a quinol + NAD(+) + 4 H(+)(out)</text>
        <dbReference type="Rhea" id="RHEA:57888"/>
        <dbReference type="ChEBI" id="CHEBI:15378"/>
        <dbReference type="ChEBI" id="CHEBI:24646"/>
        <dbReference type="ChEBI" id="CHEBI:57540"/>
        <dbReference type="ChEBI" id="CHEBI:57945"/>
        <dbReference type="ChEBI" id="CHEBI:132124"/>
    </reaction>
</comment>
<organism evidence="7 8">
    <name type="scientific">Luteibacter jiangsuensis</name>
    <dbReference type="NCBI Taxonomy" id="637577"/>
    <lineage>
        <taxon>Bacteria</taxon>
        <taxon>Pseudomonadati</taxon>
        <taxon>Pseudomonadota</taxon>
        <taxon>Gammaproteobacteria</taxon>
        <taxon>Lysobacterales</taxon>
        <taxon>Rhodanobacteraceae</taxon>
        <taxon>Luteibacter</taxon>
    </lineage>
</organism>
<evidence type="ECO:0000313" key="7">
    <source>
        <dbReference type="EMBL" id="MDQ0008596.1"/>
    </source>
</evidence>
<gene>
    <name evidence="3" type="primary">nuoC</name>
    <name evidence="7" type="ORF">J2T07_000755</name>
</gene>
<dbReference type="RefSeq" id="WP_306847395.1">
    <property type="nucleotide sequence ID" value="NZ_JAUSSK010000001.1"/>
</dbReference>
<comment type="similarity">
    <text evidence="1 3 4">Belongs to the complex I 30 kDa subunit family.</text>
</comment>
<evidence type="ECO:0000256" key="5">
    <source>
        <dbReference type="RuleBase" id="RU003582"/>
    </source>
</evidence>
<keyword evidence="8" id="KW-1185">Reference proteome</keyword>
<dbReference type="NCBIfam" id="NF004730">
    <property type="entry name" value="PRK06074.1-1"/>
    <property type="match status" value="1"/>
</dbReference>
<dbReference type="EC" id="7.1.1.-" evidence="3"/>
<evidence type="ECO:0000259" key="6">
    <source>
        <dbReference type="Pfam" id="PF00329"/>
    </source>
</evidence>
<evidence type="ECO:0000256" key="4">
    <source>
        <dbReference type="RuleBase" id="RU003456"/>
    </source>
</evidence>
<evidence type="ECO:0000256" key="2">
    <source>
        <dbReference type="ARBA" id="ARBA00022448"/>
    </source>
</evidence>
<dbReference type="InterPro" id="IPR010218">
    <property type="entry name" value="NADH_DH_suC"/>
</dbReference>
<accession>A0ABT9SUD7</accession>
<protein>
    <recommendedName>
        <fullName evidence="3">NADH-quinone oxidoreductase subunit C</fullName>
        <ecNumber evidence="3">7.1.1.-</ecNumber>
    </recommendedName>
    <alternativeName>
        <fullName evidence="3">NADH dehydrogenase I subunit C</fullName>
    </alternativeName>
    <alternativeName>
        <fullName evidence="3">NDH-1 subunit C</fullName>
    </alternativeName>
</protein>
<sequence length="242" mass="27627">MSVTNETSLVERLAARFGDMLVVNVERNEVTAEVAPRDLISVATALRDEAGFRFTTVIDVCGIDYLGYGQTEWDTDTAQGESFSRGVEGQAVGRFTWDERPRAVELPRRYAAVIHLLSIELNQRIRLRAFCEDDAFPVVPSITPVWPGADWFEREAFDLFGIIFDGHPDLRRILTDYGFVGHPFRKDFPLIGNVEVRYDPEQKRVVYEPVSIEPRVLVPRTIRNDADLDQARAESADHWREN</sequence>
<evidence type="ECO:0000313" key="8">
    <source>
        <dbReference type="Proteomes" id="UP001237737"/>
    </source>
</evidence>
<evidence type="ECO:0000256" key="3">
    <source>
        <dbReference type="HAMAP-Rule" id="MF_01357"/>
    </source>
</evidence>
<comment type="subcellular location">
    <subcellularLocation>
        <location evidence="3">Cell membrane</location>
        <topology evidence="3">Peripheral membrane protein</topology>
        <orientation evidence="3">Cytoplasmic side</orientation>
    </subcellularLocation>
</comment>
<dbReference type="PANTHER" id="PTHR10884">
    <property type="entry name" value="NADH DEHYDROGENASE UBIQUINONE IRON-SULFUR PROTEIN 3"/>
    <property type="match status" value="1"/>
</dbReference>